<proteinExistence type="predicted"/>
<accession>A0ABS8TEA5</accession>
<evidence type="ECO:0000313" key="2">
    <source>
        <dbReference type="Proteomes" id="UP000823775"/>
    </source>
</evidence>
<organism evidence="1 2">
    <name type="scientific">Datura stramonium</name>
    <name type="common">Jimsonweed</name>
    <name type="synonym">Common thornapple</name>
    <dbReference type="NCBI Taxonomy" id="4076"/>
    <lineage>
        <taxon>Eukaryota</taxon>
        <taxon>Viridiplantae</taxon>
        <taxon>Streptophyta</taxon>
        <taxon>Embryophyta</taxon>
        <taxon>Tracheophyta</taxon>
        <taxon>Spermatophyta</taxon>
        <taxon>Magnoliopsida</taxon>
        <taxon>eudicotyledons</taxon>
        <taxon>Gunneridae</taxon>
        <taxon>Pentapetalae</taxon>
        <taxon>asterids</taxon>
        <taxon>lamiids</taxon>
        <taxon>Solanales</taxon>
        <taxon>Solanaceae</taxon>
        <taxon>Solanoideae</taxon>
        <taxon>Datureae</taxon>
        <taxon>Datura</taxon>
    </lineage>
</organism>
<keyword evidence="2" id="KW-1185">Reference proteome</keyword>
<gene>
    <name evidence="1" type="ORF">HAX54_007978</name>
</gene>
<comment type="caution">
    <text evidence="1">The sequence shown here is derived from an EMBL/GenBank/DDBJ whole genome shotgun (WGS) entry which is preliminary data.</text>
</comment>
<name>A0ABS8TEA5_DATST</name>
<protein>
    <submittedName>
        <fullName evidence="1">Uncharacterized protein</fullName>
    </submittedName>
</protein>
<reference evidence="1 2" key="1">
    <citation type="journal article" date="2021" name="BMC Genomics">
        <title>Datura genome reveals duplications of psychoactive alkaloid biosynthetic genes and high mutation rate following tissue culture.</title>
        <authorList>
            <person name="Rajewski A."/>
            <person name="Carter-House D."/>
            <person name="Stajich J."/>
            <person name="Litt A."/>
        </authorList>
    </citation>
    <scope>NUCLEOTIDE SEQUENCE [LARGE SCALE GENOMIC DNA]</scope>
    <source>
        <strain evidence="1">AR-01</strain>
    </source>
</reference>
<dbReference type="Proteomes" id="UP000823775">
    <property type="component" value="Unassembled WGS sequence"/>
</dbReference>
<evidence type="ECO:0000313" key="1">
    <source>
        <dbReference type="EMBL" id="MCD7469141.1"/>
    </source>
</evidence>
<dbReference type="EMBL" id="JACEIK010001410">
    <property type="protein sequence ID" value="MCD7469141.1"/>
    <property type="molecule type" value="Genomic_DNA"/>
</dbReference>
<sequence>MNLSRKEKQIGPSQRHLKAQCKEYRALVPANIVGAIFTSQQYPYKSLIPRENFTLDSSSSSLSLFNLDSKSIGESNDSESVSGRLVWHLEL</sequence>